<dbReference type="GO" id="GO:0016020">
    <property type="term" value="C:membrane"/>
    <property type="evidence" value="ECO:0007669"/>
    <property type="project" value="InterPro"/>
</dbReference>
<dbReference type="PANTHER" id="PTHR45739">
    <property type="entry name" value="MATRIX PROTEIN, PUTATIVE-RELATED"/>
    <property type="match status" value="1"/>
</dbReference>
<evidence type="ECO:0000256" key="4">
    <source>
        <dbReference type="ARBA" id="ARBA00022837"/>
    </source>
</evidence>
<protein>
    <recommendedName>
        <fullName evidence="8">Cadherin domain-containing protein</fullName>
    </recommendedName>
</protein>
<evidence type="ECO:0000256" key="6">
    <source>
        <dbReference type="SAM" id="MobiDB-lite"/>
    </source>
</evidence>
<evidence type="ECO:0000313" key="9">
    <source>
        <dbReference type="EMBL" id="OFE13050.1"/>
    </source>
</evidence>
<dbReference type="Pfam" id="PF03160">
    <property type="entry name" value="Calx-beta"/>
    <property type="match status" value="1"/>
</dbReference>
<dbReference type="InterPro" id="IPR003644">
    <property type="entry name" value="Calx_beta"/>
</dbReference>
<dbReference type="OrthoDB" id="5242130at2"/>
<evidence type="ECO:0000256" key="5">
    <source>
        <dbReference type="ARBA" id="ARBA00023180"/>
    </source>
</evidence>
<feature type="compositionally biased region" description="Low complexity" evidence="6">
    <location>
        <begin position="492"/>
        <end position="501"/>
    </location>
</feature>
<feature type="signal peptide" evidence="7">
    <location>
        <begin position="1"/>
        <end position="28"/>
    </location>
</feature>
<dbReference type="InterPro" id="IPR038081">
    <property type="entry name" value="CalX-like_sf"/>
</dbReference>
<organism evidence="9 10">
    <name type="scientific">Pseudohongiella acticola</name>
    <dbReference type="NCBI Taxonomy" id="1524254"/>
    <lineage>
        <taxon>Bacteria</taxon>
        <taxon>Pseudomonadati</taxon>
        <taxon>Pseudomonadota</taxon>
        <taxon>Gammaproteobacteria</taxon>
        <taxon>Pseudomonadales</taxon>
        <taxon>Pseudohongiellaceae</taxon>
        <taxon>Pseudohongiella</taxon>
    </lineage>
</organism>
<evidence type="ECO:0000256" key="1">
    <source>
        <dbReference type="ARBA" id="ARBA00005529"/>
    </source>
</evidence>
<dbReference type="SUPFAM" id="SSF141072">
    <property type="entry name" value="CalX-like"/>
    <property type="match status" value="2"/>
</dbReference>
<feature type="domain" description="Cadherin" evidence="8">
    <location>
        <begin position="634"/>
        <end position="749"/>
    </location>
</feature>
<dbReference type="GO" id="GO:0009653">
    <property type="term" value="P:anatomical structure morphogenesis"/>
    <property type="evidence" value="ECO:0007669"/>
    <property type="project" value="TreeGrafter"/>
</dbReference>
<proteinExistence type="inferred from homology"/>
<comment type="caution">
    <text evidence="9">The sequence shown here is derived from an EMBL/GenBank/DDBJ whole genome shotgun (WGS) entry which is preliminary data.</text>
</comment>
<accession>A0A1E8CKR6</accession>
<dbReference type="EMBL" id="MASR01000001">
    <property type="protein sequence ID" value="OFE13050.1"/>
    <property type="molecule type" value="Genomic_DNA"/>
</dbReference>
<dbReference type="Pfam" id="PF16184">
    <property type="entry name" value="Cadherin_3"/>
    <property type="match status" value="2"/>
</dbReference>
<dbReference type="PROSITE" id="PS51854">
    <property type="entry name" value="CSPG"/>
    <property type="match status" value="2"/>
</dbReference>
<comment type="similarity">
    <text evidence="1">Belongs to the FRAS1 family.</text>
</comment>
<keyword evidence="3" id="KW-0677">Repeat</keyword>
<dbReference type="Gene3D" id="2.60.40.10">
    <property type="entry name" value="Immunoglobulins"/>
    <property type="match status" value="1"/>
</dbReference>
<name>A0A1E8CKR6_9GAMM</name>
<dbReference type="GO" id="GO:0005509">
    <property type="term" value="F:calcium ion binding"/>
    <property type="evidence" value="ECO:0007669"/>
    <property type="project" value="InterPro"/>
</dbReference>
<dbReference type="PROSITE" id="PS50268">
    <property type="entry name" value="CADHERIN_2"/>
    <property type="match status" value="1"/>
</dbReference>
<keyword evidence="2 7" id="KW-0732">Signal</keyword>
<dbReference type="InterPro" id="IPR002126">
    <property type="entry name" value="Cadherin-like_dom"/>
</dbReference>
<evidence type="ECO:0000259" key="8">
    <source>
        <dbReference type="PROSITE" id="PS50268"/>
    </source>
</evidence>
<dbReference type="PANTHER" id="PTHR45739:SF12">
    <property type="entry name" value="CHONDROITIN SULFATE PROTEOGLYCAN 4-LIKE ISOFORM X2"/>
    <property type="match status" value="1"/>
</dbReference>
<dbReference type="Gene3D" id="2.60.40.2030">
    <property type="match status" value="2"/>
</dbReference>
<dbReference type="InterPro" id="IPR039005">
    <property type="entry name" value="CSPG_rpt"/>
</dbReference>
<dbReference type="GO" id="GO:0007154">
    <property type="term" value="P:cell communication"/>
    <property type="evidence" value="ECO:0007669"/>
    <property type="project" value="InterPro"/>
</dbReference>
<dbReference type="InterPro" id="IPR051561">
    <property type="entry name" value="FRAS1_ECM"/>
</dbReference>
<dbReference type="Pfam" id="PF05345">
    <property type="entry name" value="He_PIG"/>
    <property type="match status" value="1"/>
</dbReference>
<dbReference type="SUPFAM" id="SSF49313">
    <property type="entry name" value="Cadherin-like"/>
    <property type="match status" value="1"/>
</dbReference>
<evidence type="ECO:0000256" key="3">
    <source>
        <dbReference type="ARBA" id="ARBA00022737"/>
    </source>
</evidence>
<reference evidence="10" key="1">
    <citation type="submission" date="2016-07" db="EMBL/GenBank/DDBJ databases">
        <authorList>
            <person name="Florea S."/>
            <person name="Webb J.S."/>
            <person name="Jaromczyk J."/>
            <person name="Schardl C.L."/>
        </authorList>
    </citation>
    <scope>NUCLEOTIDE SEQUENCE [LARGE SCALE GENOMIC DNA]</scope>
    <source>
        <strain evidence="10">KCTC 42131</strain>
    </source>
</reference>
<keyword evidence="4" id="KW-0106">Calcium</keyword>
<feature type="region of interest" description="Disordered" evidence="6">
    <location>
        <begin position="492"/>
        <end position="513"/>
    </location>
</feature>
<evidence type="ECO:0000313" key="10">
    <source>
        <dbReference type="Proteomes" id="UP000175669"/>
    </source>
</evidence>
<dbReference type="Proteomes" id="UP000175669">
    <property type="component" value="Unassembled WGS sequence"/>
</dbReference>
<feature type="chain" id="PRO_5009212127" description="Cadherin domain-containing protein" evidence="7">
    <location>
        <begin position="29"/>
        <end position="1513"/>
    </location>
</feature>
<gene>
    <name evidence="9" type="ORF">PHACT_07790</name>
</gene>
<keyword evidence="5" id="KW-0325">Glycoprotein</keyword>
<dbReference type="InterPro" id="IPR015919">
    <property type="entry name" value="Cadherin-like_sf"/>
</dbReference>
<evidence type="ECO:0000256" key="2">
    <source>
        <dbReference type="ARBA" id="ARBA00022729"/>
    </source>
</evidence>
<dbReference type="SMART" id="SM00237">
    <property type="entry name" value="Calx_beta"/>
    <property type="match status" value="2"/>
</dbReference>
<dbReference type="STRING" id="1524254.PHACT_07790"/>
<dbReference type="InterPro" id="IPR013783">
    <property type="entry name" value="Ig-like_fold"/>
</dbReference>
<sequence length="1513" mass="153925">MGKALIQSVIGRAVSILLAIAAPAALYAADPIEQNVSHETAPFWQGSLFLGQSFTANATGDLVTVSIRSNEAQTGTLTVLEGEGMSGTVLHTQNITYVESSSGSLDTITLNTPVAVTQDAVYTLKFKGHFNGHALHIARGNRYSGGVLYIGSDIFSTIDMTFAVQIADNPKVSSATYDRQTGQLAVTGVNFVANGAGDDVDTTKLTITGQGGSTHTLSNIAGVEITNATSFTVTLSGADKVAADTLLSRSGTSATDSTNYNLAFADDFITAVTDEDTSDASNTITVANPVVTLSTGSATVAENSGTSSITATLNLPSASPVTVNLAYSGTATSGTDYGAPSTSITVPAGQTSANAATGITATGDSVYEGDETIIVDISAVSGATEDGTQQQTITLTDAQTQPVVTLGTGASSISENGGSTTLTATLSHASVNNVIVNLAYSGTATSGTDYATPSSSITVSAGQTVANAATNIATINDTGYEGDETIIVDISSVSGGSESGSQRQTITITDDDNAPPVFNSFSGSLGSGLEDQAITVSFAALTAAGDESDQNGSVLAFIVKTVASGSLQIGGNPWSAIGNSVIHSAADAIWTPAQNANGTLNGFTVVAVDNQEAQSSTPVMAQFAVTSVNDSPVVTTNTTLTVNEGATATITNAALNATDADDNSADLSYSVTTASTNGRLELSTDAGVTINNFTQADIDANRLRYVHDGGETTADSFAFSLADGGEDGAQAATGVFTVTVNAVNDDPALSGLPTSITVTEDLAGNVDLSAATFTDVDAGANSISLSLTVAAGSLSASNAGGVTVSGSGTTSLTLNGSAANIDSFLNSVSSIQYTGAANANGNNATTLSVTANDAGNAGAGGGTNVALGSVAIHITAVNDGPSVAANTALPVNEGATATITNAALNITDVDDNSAGLTFSVTSVPANGRLELSTNAGVTINSFSQADIDANRLRYVHDGSETVSDSFGFSVADGGEDGTQAATGNFSLTVNPVNDTPAISGDPVLMVVVDTRYSFTPSATDAERDTLSFSIANKPSWATFDGNTGTLHGMPKSGDAETIRNITISVSDGTATVSLPAFDLLVIELEDDESGTTVNEVVSGNRVFTNPNVTPSGVIDGGFLAGQVTNNGLIRDVTLVSGTRIEGGALSGTIIGGGSTPALISNANITPGTKLENVVISANTTLGADVQLGSNVRFESLDNIPSGVELTGAMATLDWNNGDLRVVVDLQSSILTSANGNPDTSLIHSIQLPDGYAPDSYSVDQNADNGEIEVAANNMRSTLLPVRVSMADPDAEEGTFINDDGDIEFVTGSRRVVVSYPVLQDKSAFTAFLASFGLDSSYDTRANLVARPRAPAETAQQRGNGQVSALSANFYYMARPDVMAVAAEPGKAPGTYFEAVPGLAGATLITLVFADDNGKLMQQNVVPVPADWMLLKEGLTAMPDTSAIRIDPLGIISVSFPGQTVRGHSGFDVVRDAQHLAQPDQVVFQSAGDLNQDGNDDYWVIYPTGDRQALLIFP</sequence>
<keyword evidence="10" id="KW-1185">Reference proteome</keyword>
<dbReference type="GO" id="GO:0007156">
    <property type="term" value="P:homophilic cell adhesion via plasma membrane adhesion molecules"/>
    <property type="evidence" value="ECO:0007669"/>
    <property type="project" value="InterPro"/>
</dbReference>
<dbReference type="RefSeq" id="WP_070116661.1">
    <property type="nucleotide sequence ID" value="NZ_MASR01000001.1"/>
</dbReference>
<evidence type="ECO:0000256" key="7">
    <source>
        <dbReference type="SAM" id="SignalP"/>
    </source>
</evidence>